<feature type="domain" description="GGDEF" evidence="3">
    <location>
        <begin position="431"/>
        <end position="559"/>
    </location>
</feature>
<dbReference type="Gene3D" id="3.30.70.270">
    <property type="match status" value="1"/>
</dbReference>
<dbReference type="Proteomes" id="UP000193355">
    <property type="component" value="Unassembled WGS sequence"/>
</dbReference>
<dbReference type="SUPFAM" id="SSF55073">
    <property type="entry name" value="Nucleotide cyclase"/>
    <property type="match status" value="1"/>
</dbReference>
<protein>
    <submittedName>
        <fullName evidence="4">PAS domain S-box-containing protein/diguanylate cyclase (GGDEF) domain-containing protein</fullName>
    </submittedName>
</protein>
<dbReference type="PANTHER" id="PTHR45138">
    <property type="entry name" value="REGULATORY COMPONENTS OF SENSORY TRANSDUCTION SYSTEM"/>
    <property type="match status" value="1"/>
</dbReference>
<gene>
    <name evidence="4" type="ORF">SAMN06275492_11132</name>
</gene>
<dbReference type="SMART" id="SM00086">
    <property type="entry name" value="PAC"/>
    <property type="match status" value="1"/>
</dbReference>
<dbReference type="PROSITE" id="PS50112">
    <property type="entry name" value="PAS"/>
    <property type="match status" value="1"/>
</dbReference>
<dbReference type="InterPro" id="IPR000160">
    <property type="entry name" value="GGDEF_dom"/>
</dbReference>
<dbReference type="EMBL" id="FXBB01000011">
    <property type="protein sequence ID" value="SMG26291.1"/>
    <property type="molecule type" value="Genomic_DNA"/>
</dbReference>
<dbReference type="SMART" id="SM00091">
    <property type="entry name" value="PAS"/>
    <property type="match status" value="2"/>
</dbReference>
<organism evidence="4 5">
    <name type="scientific">Dethiosulfovibrio salsuginis</name>
    <dbReference type="NCBI Taxonomy" id="561720"/>
    <lineage>
        <taxon>Bacteria</taxon>
        <taxon>Thermotogati</taxon>
        <taxon>Synergistota</taxon>
        <taxon>Synergistia</taxon>
        <taxon>Synergistales</taxon>
        <taxon>Dethiosulfovibrionaceae</taxon>
        <taxon>Dethiosulfovibrio</taxon>
    </lineage>
</organism>
<dbReference type="Pfam" id="PF00989">
    <property type="entry name" value="PAS"/>
    <property type="match status" value="1"/>
</dbReference>
<dbReference type="InterPro" id="IPR013655">
    <property type="entry name" value="PAS_fold_3"/>
</dbReference>
<dbReference type="CDD" id="cd01949">
    <property type="entry name" value="GGDEF"/>
    <property type="match status" value="1"/>
</dbReference>
<dbReference type="GO" id="GO:0006355">
    <property type="term" value="P:regulation of DNA-templated transcription"/>
    <property type="evidence" value="ECO:0007669"/>
    <property type="project" value="InterPro"/>
</dbReference>
<dbReference type="InterPro" id="IPR029787">
    <property type="entry name" value="Nucleotide_cyclase"/>
</dbReference>
<evidence type="ECO:0000259" key="1">
    <source>
        <dbReference type="PROSITE" id="PS50112"/>
    </source>
</evidence>
<dbReference type="PROSITE" id="PS50113">
    <property type="entry name" value="PAC"/>
    <property type="match status" value="1"/>
</dbReference>
<dbReference type="PANTHER" id="PTHR45138:SF9">
    <property type="entry name" value="DIGUANYLATE CYCLASE DGCM-RELATED"/>
    <property type="match status" value="1"/>
</dbReference>
<dbReference type="Pfam" id="PF08447">
    <property type="entry name" value="PAS_3"/>
    <property type="match status" value="1"/>
</dbReference>
<dbReference type="InterPro" id="IPR000700">
    <property type="entry name" value="PAS-assoc_C"/>
</dbReference>
<dbReference type="PROSITE" id="PS50887">
    <property type="entry name" value="GGDEF"/>
    <property type="match status" value="1"/>
</dbReference>
<feature type="domain" description="PAC" evidence="2">
    <location>
        <begin position="342"/>
        <end position="395"/>
    </location>
</feature>
<dbReference type="InterPro" id="IPR037401">
    <property type="entry name" value="SnoaL-like"/>
</dbReference>
<dbReference type="InterPro" id="IPR013767">
    <property type="entry name" value="PAS_fold"/>
</dbReference>
<dbReference type="Pfam" id="PF00990">
    <property type="entry name" value="GGDEF"/>
    <property type="match status" value="1"/>
</dbReference>
<dbReference type="InterPro" id="IPR035965">
    <property type="entry name" value="PAS-like_dom_sf"/>
</dbReference>
<dbReference type="InterPro" id="IPR001610">
    <property type="entry name" value="PAC"/>
</dbReference>
<dbReference type="SUPFAM" id="SSF55785">
    <property type="entry name" value="PYP-like sensor domain (PAS domain)"/>
    <property type="match status" value="2"/>
</dbReference>
<dbReference type="InterPro" id="IPR050469">
    <property type="entry name" value="Diguanylate_Cyclase"/>
</dbReference>
<dbReference type="InterPro" id="IPR043128">
    <property type="entry name" value="Rev_trsase/Diguanyl_cyclase"/>
</dbReference>
<dbReference type="InterPro" id="IPR032710">
    <property type="entry name" value="NTF2-like_dom_sf"/>
</dbReference>
<sequence>MRLINENPTEGDLSLFSAFIDWVESYNNRDVDGVMASIDPDVLSVGTGWNELNLGSAPLKEGFSKDFAEVKCLKMVDGEVYVRSWKDWGWLLLRATYEIVVKGERLLYRSRRTVVYRREGDKWLQVHVHHSIPDGDQAEERSFPVGPEASSRYALLFSSFRDGILLASADTREILEVNGAAMSIYGLSESRLIGCSLDDLMPQEELDLFLRKLSTCPEEGTMFQSLHVGAKGEIPVELTVKMTFLEGRLTLLVVVRDISERMETEKALRRSEERLRMTIEANDDCLWELDVTTMTIDFEGAPKLIGPESTLSYSSWLERIHIDDVSRLNEALMDHLSSGKDFRIEYRLKAQGGRWIWVLDRGRVVERDPYGRPLRMLGTLMDVDRRKRIEEERLNLTRKLERMASIDGLTGILNRQRFDEMVQERMVQGVMPICLIMFDLDRFKELNDSQGHQAGDRALIRTCQAVTRRLRRDDLFCRWGGDEFMVALEQDLERSALVAQDLKDVIYDSLRLEFPSVTASLGVAPWDGCMSFDELAFQADDALYKAKKKGRNRVVVFGSCDYN</sequence>
<dbReference type="GO" id="GO:0052621">
    <property type="term" value="F:diguanylate cyclase activity"/>
    <property type="evidence" value="ECO:0007669"/>
    <property type="project" value="TreeGrafter"/>
</dbReference>
<dbReference type="SUPFAM" id="SSF54427">
    <property type="entry name" value="NTF2-like"/>
    <property type="match status" value="1"/>
</dbReference>
<dbReference type="NCBIfam" id="TIGR00229">
    <property type="entry name" value="sensory_box"/>
    <property type="match status" value="2"/>
</dbReference>
<dbReference type="OrthoDB" id="6406at2"/>
<evidence type="ECO:0000313" key="4">
    <source>
        <dbReference type="EMBL" id="SMG26291.1"/>
    </source>
</evidence>
<proteinExistence type="predicted"/>
<evidence type="ECO:0000313" key="5">
    <source>
        <dbReference type="Proteomes" id="UP000193355"/>
    </source>
</evidence>
<evidence type="ECO:0000259" key="2">
    <source>
        <dbReference type="PROSITE" id="PS50113"/>
    </source>
</evidence>
<keyword evidence="5" id="KW-1185">Reference proteome</keyword>
<name>A0A1X7JF56_9BACT</name>
<feature type="domain" description="PAS" evidence="1">
    <location>
        <begin position="149"/>
        <end position="220"/>
    </location>
</feature>
<dbReference type="InterPro" id="IPR000014">
    <property type="entry name" value="PAS"/>
</dbReference>
<dbReference type="NCBIfam" id="TIGR00254">
    <property type="entry name" value="GGDEF"/>
    <property type="match status" value="1"/>
</dbReference>
<reference evidence="5" key="1">
    <citation type="submission" date="2017-04" db="EMBL/GenBank/DDBJ databases">
        <authorList>
            <person name="Varghese N."/>
            <person name="Submissions S."/>
        </authorList>
    </citation>
    <scope>NUCLEOTIDE SEQUENCE [LARGE SCALE GENOMIC DNA]</scope>
    <source>
        <strain evidence="5">USBA 82</strain>
    </source>
</reference>
<accession>A0A1X7JF56</accession>
<evidence type="ECO:0000259" key="3">
    <source>
        <dbReference type="PROSITE" id="PS50887"/>
    </source>
</evidence>
<dbReference type="SMART" id="SM00267">
    <property type="entry name" value="GGDEF"/>
    <property type="match status" value="1"/>
</dbReference>
<dbReference type="CDD" id="cd00130">
    <property type="entry name" value="PAS"/>
    <property type="match status" value="2"/>
</dbReference>
<dbReference type="Gene3D" id="3.10.450.50">
    <property type="match status" value="1"/>
</dbReference>
<dbReference type="Pfam" id="PF13474">
    <property type="entry name" value="SnoaL_3"/>
    <property type="match status" value="1"/>
</dbReference>
<dbReference type="STRING" id="561720.SAMN06275492_11132"/>
<dbReference type="Gene3D" id="3.30.450.20">
    <property type="entry name" value="PAS domain"/>
    <property type="match status" value="2"/>
</dbReference>
<dbReference type="RefSeq" id="WP_159448251.1">
    <property type="nucleotide sequence ID" value="NZ_FXBB01000011.1"/>
</dbReference>
<dbReference type="AlphaFoldDB" id="A0A1X7JF56"/>